<name>A0ABT9PYF3_9HYPH</name>
<dbReference type="EMBL" id="JAUSRF010000012">
    <property type="protein sequence ID" value="MDP9838864.1"/>
    <property type="molecule type" value="Genomic_DNA"/>
</dbReference>
<organism evidence="2 3">
    <name type="scientific">Neorhizobium huautlense</name>
    <dbReference type="NCBI Taxonomy" id="67774"/>
    <lineage>
        <taxon>Bacteria</taxon>
        <taxon>Pseudomonadati</taxon>
        <taxon>Pseudomonadota</taxon>
        <taxon>Alphaproteobacteria</taxon>
        <taxon>Hyphomicrobiales</taxon>
        <taxon>Rhizobiaceae</taxon>
        <taxon>Rhizobium/Agrobacterium group</taxon>
        <taxon>Neorhizobium</taxon>
    </lineage>
</organism>
<sequence length="85" mass="10163">MPGIDAIDDKTIFGSHRVLLRLRTVQYLLNLRLMVFLHYLYRPESWAPPDVFSMDTIHNLFPLFIASAAIYFFFRWVVRDMNRRG</sequence>
<gene>
    <name evidence="2" type="ORF">J2T09_003636</name>
</gene>
<evidence type="ECO:0000256" key="1">
    <source>
        <dbReference type="SAM" id="Phobius"/>
    </source>
</evidence>
<feature type="transmembrane region" description="Helical" evidence="1">
    <location>
        <begin position="20"/>
        <end position="40"/>
    </location>
</feature>
<proteinExistence type="predicted"/>
<keyword evidence="1" id="KW-0812">Transmembrane</keyword>
<protein>
    <submittedName>
        <fullName evidence="2">Uncharacterized protein</fullName>
    </submittedName>
</protein>
<dbReference type="RefSeq" id="WP_306837151.1">
    <property type="nucleotide sequence ID" value="NZ_JAUSRF010000012.1"/>
</dbReference>
<keyword evidence="1" id="KW-1133">Transmembrane helix</keyword>
<dbReference type="Proteomes" id="UP001241472">
    <property type="component" value="Unassembled WGS sequence"/>
</dbReference>
<evidence type="ECO:0000313" key="2">
    <source>
        <dbReference type="EMBL" id="MDP9838864.1"/>
    </source>
</evidence>
<evidence type="ECO:0000313" key="3">
    <source>
        <dbReference type="Proteomes" id="UP001241472"/>
    </source>
</evidence>
<accession>A0ABT9PYF3</accession>
<feature type="transmembrane region" description="Helical" evidence="1">
    <location>
        <begin position="60"/>
        <end position="78"/>
    </location>
</feature>
<comment type="caution">
    <text evidence="2">The sequence shown here is derived from an EMBL/GenBank/DDBJ whole genome shotgun (WGS) entry which is preliminary data.</text>
</comment>
<reference evidence="2 3" key="1">
    <citation type="submission" date="2023-07" db="EMBL/GenBank/DDBJ databases">
        <title>Sorghum-associated microbial communities from plants grown in Nebraska, USA.</title>
        <authorList>
            <person name="Schachtman D."/>
        </authorList>
    </citation>
    <scope>NUCLEOTIDE SEQUENCE [LARGE SCALE GENOMIC DNA]</scope>
    <source>
        <strain evidence="2 3">DS1307</strain>
    </source>
</reference>
<keyword evidence="3" id="KW-1185">Reference proteome</keyword>
<keyword evidence="1" id="KW-0472">Membrane</keyword>